<dbReference type="InterPro" id="IPR009057">
    <property type="entry name" value="Homeodomain-like_sf"/>
</dbReference>
<evidence type="ECO:0000256" key="8">
    <source>
        <dbReference type="ARBA" id="ARBA00022692"/>
    </source>
</evidence>
<keyword evidence="17" id="KW-0325">Glycoprotein</keyword>
<dbReference type="AlphaFoldDB" id="A0A7G2ERG3"/>
<evidence type="ECO:0000256" key="10">
    <source>
        <dbReference type="ARBA" id="ARBA00022824"/>
    </source>
</evidence>
<evidence type="ECO:0000256" key="21">
    <source>
        <dbReference type="SAM" id="SignalP"/>
    </source>
</evidence>
<dbReference type="PROSITE" id="PS50090">
    <property type="entry name" value="MYB_LIKE"/>
    <property type="match status" value="1"/>
</dbReference>
<dbReference type="InterPro" id="IPR004398">
    <property type="entry name" value="RNA_MeTrfase_RsmD"/>
</dbReference>
<proteinExistence type="inferred from homology"/>
<evidence type="ECO:0000256" key="9">
    <source>
        <dbReference type="ARBA" id="ARBA00022723"/>
    </source>
</evidence>
<dbReference type="InterPro" id="IPR029063">
    <property type="entry name" value="SAM-dependent_MTases_sf"/>
</dbReference>
<keyword evidence="7" id="KW-0808">Transferase</keyword>
<comment type="cofactor">
    <cofactor evidence="1">
        <name>L-ascorbate</name>
        <dbReference type="ChEBI" id="CHEBI:38290"/>
    </cofactor>
</comment>
<feature type="domain" description="Myb-like" evidence="22">
    <location>
        <begin position="325"/>
        <end position="416"/>
    </location>
</feature>
<dbReference type="PANTHER" id="PTHR43542:SF1">
    <property type="entry name" value="METHYLTRANSFERASE"/>
    <property type="match status" value="1"/>
</dbReference>
<keyword evidence="10" id="KW-0256">Endoplasmic reticulum</keyword>
<dbReference type="Pfam" id="PF13640">
    <property type="entry name" value="2OG-FeII_Oxy_3"/>
    <property type="match status" value="1"/>
</dbReference>
<dbReference type="Gene3D" id="2.60.120.620">
    <property type="entry name" value="q2cbj1_9rhob like domain"/>
    <property type="match status" value="1"/>
</dbReference>
<evidence type="ECO:0000256" key="2">
    <source>
        <dbReference type="ARBA" id="ARBA00004123"/>
    </source>
</evidence>
<reference evidence="25 26" key="1">
    <citation type="submission" date="2020-09" db="EMBL/GenBank/DDBJ databases">
        <authorList>
            <person name="Ashkenazy H."/>
        </authorList>
    </citation>
    <scope>NUCLEOTIDE SEQUENCE [LARGE SCALE GENOMIC DNA]</scope>
    <source>
        <strain evidence="26">cv. Cdm-0</strain>
    </source>
</reference>
<evidence type="ECO:0000256" key="7">
    <source>
        <dbReference type="ARBA" id="ARBA00022679"/>
    </source>
</evidence>
<dbReference type="GO" id="GO:0031167">
    <property type="term" value="P:rRNA methylation"/>
    <property type="evidence" value="ECO:0007669"/>
    <property type="project" value="InterPro"/>
</dbReference>
<evidence type="ECO:0000256" key="12">
    <source>
        <dbReference type="ARBA" id="ARBA00022968"/>
    </source>
</evidence>
<dbReference type="EC" id="1.14.11.2" evidence="5"/>
<evidence type="ECO:0000256" key="3">
    <source>
        <dbReference type="ARBA" id="ARBA00004648"/>
    </source>
</evidence>
<dbReference type="SMART" id="SM00702">
    <property type="entry name" value="P4Hc"/>
    <property type="match status" value="1"/>
</dbReference>
<dbReference type="SUPFAM" id="SSF46689">
    <property type="entry name" value="Homeodomain-like"/>
    <property type="match status" value="1"/>
</dbReference>
<accession>A0A7G2ERG3</accession>
<dbReference type="SMART" id="SM00717">
    <property type="entry name" value="SANT"/>
    <property type="match status" value="2"/>
</dbReference>
<feature type="domain" description="HTH myb-type" evidence="23">
    <location>
        <begin position="366"/>
        <end position="420"/>
    </location>
</feature>
<evidence type="ECO:0000256" key="15">
    <source>
        <dbReference type="ARBA" id="ARBA00023004"/>
    </source>
</evidence>
<evidence type="ECO:0000256" key="14">
    <source>
        <dbReference type="ARBA" id="ARBA00023002"/>
    </source>
</evidence>
<dbReference type="GO" id="GO:0031418">
    <property type="term" value="F:L-ascorbic acid binding"/>
    <property type="evidence" value="ECO:0007669"/>
    <property type="project" value="InterPro"/>
</dbReference>
<dbReference type="PROSITE" id="PS51471">
    <property type="entry name" value="FE2OG_OXY"/>
    <property type="match status" value="1"/>
</dbReference>
<keyword evidence="14" id="KW-0560">Oxidoreductase</keyword>
<evidence type="ECO:0000256" key="19">
    <source>
        <dbReference type="ARBA" id="ARBA00049169"/>
    </source>
</evidence>
<comment type="subcellular location">
    <subcellularLocation>
        <location evidence="3">Endoplasmic reticulum membrane</location>
        <topology evidence="3">Single-pass type II membrane protein</topology>
    </subcellularLocation>
    <subcellularLocation>
        <location evidence="2">Nucleus</location>
    </subcellularLocation>
</comment>
<evidence type="ECO:0000256" key="13">
    <source>
        <dbReference type="ARBA" id="ARBA00022989"/>
    </source>
</evidence>
<feature type="chain" id="PRO_5028994981" description="procollagen-proline 4-dioxygenase" evidence="21">
    <location>
        <begin position="23"/>
        <end position="942"/>
    </location>
</feature>
<dbReference type="InterPro" id="IPR003582">
    <property type="entry name" value="ShKT_dom"/>
</dbReference>
<dbReference type="InterPro" id="IPR006620">
    <property type="entry name" value="Pro_4_hyd_alph"/>
</dbReference>
<dbReference type="InterPro" id="IPR044862">
    <property type="entry name" value="Pro_4_hyd_alph_FE2OG_OXY"/>
</dbReference>
<evidence type="ECO:0000256" key="17">
    <source>
        <dbReference type="ARBA" id="ARBA00023180"/>
    </source>
</evidence>
<dbReference type="Proteomes" id="UP000516314">
    <property type="component" value="Chromosome 3"/>
</dbReference>
<evidence type="ECO:0000256" key="20">
    <source>
        <dbReference type="SAM" id="Phobius"/>
    </source>
</evidence>
<evidence type="ECO:0000259" key="24">
    <source>
        <dbReference type="PROSITE" id="PS51471"/>
    </source>
</evidence>
<dbReference type="GO" id="GO:0008168">
    <property type="term" value="F:methyltransferase activity"/>
    <property type="evidence" value="ECO:0007669"/>
    <property type="project" value="UniProtKB-KW"/>
</dbReference>
<dbReference type="CDD" id="cd00167">
    <property type="entry name" value="SANT"/>
    <property type="match status" value="1"/>
</dbReference>
<evidence type="ECO:0000259" key="22">
    <source>
        <dbReference type="PROSITE" id="PS50090"/>
    </source>
</evidence>
<keyword evidence="9" id="KW-0479">Metal-binding</keyword>
<feature type="domain" description="HTH myb-type" evidence="23">
    <location>
        <begin position="325"/>
        <end position="365"/>
    </location>
</feature>
<feature type="transmembrane region" description="Helical" evidence="20">
    <location>
        <begin position="295"/>
        <end position="312"/>
    </location>
</feature>
<keyword evidence="15" id="KW-0408">Iron</keyword>
<dbReference type="Pfam" id="PF01549">
    <property type="entry name" value="ShK"/>
    <property type="match status" value="1"/>
</dbReference>
<dbReference type="Gene3D" id="1.10.10.60">
    <property type="entry name" value="Homeodomain-like"/>
    <property type="match status" value="2"/>
</dbReference>
<dbReference type="GO" id="GO:0005789">
    <property type="term" value="C:endoplasmic reticulum membrane"/>
    <property type="evidence" value="ECO:0007669"/>
    <property type="project" value="UniProtKB-SubCell"/>
</dbReference>
<evidence type="ECO:0000256" key="5">
    <source>
        <dbReference type="ARBA" id="ARBA00012269"/>
    </source>
</evidence>
<dbReference type="Gene3D" id="3.40.50.150">
    <property type="entry name" value="Vaccinia Virus protein VP39"/>
    <property type="match status" value="1"/>
</dbReference>
<dbReference type="FunFam" id="2.60.120.620:FF:000002">
    <property type="entry name" value="Prolyl 4-hydroxylase 4"/>
    <property type="match status" value="1"/>
</dbReference>
<dbReference type="EMBL" id="LR881468">
    <property type="protein sequence ID" value="CAD5324401.1"/>
    <property type="molecule type" value="Genomic_DNA"/>
</dbReference>
<dbReference type="InterPro" id="IPR005123">
    <property type="entry name" value="Oxoglu/Fe-dep_dioxygenase_dom"/>
</dbReference>
<dbReference type="InterPro" id="IPR001005">
    <property type="entry name" value="SANT/Myb"/>
</dbReference>
<evidence type="ECO:0000256" key="16">
    <source>
        <dbReference type="ARBA" id="ARBA00023136"/>
    </source>
</evidence>
<dbReference type="GO" id="GO:0004656">
    <property type="term" value="F:procollagen-proline 4-dioxygenase activity"/>
    <property type="evidence" value="ECO:0007669"/>
    <property type="project" value="UniProtKB-EC"/>
</dbReference>
<evidence type="ECO:0000313" key="25">
    <source>
        <dbReference type="EMBL" id="CAD5324401.1"/>
    </source>
</evidence>
<dbReference type="Pfam" id="PF03602">
    <property type="entry name" value="Cons_hypoth95"/>
    <property type="match status" value="1"/>
</dbReference>
<evidence type="ECO:0000259" key="23">
    <source>
        <dbReference type="PROSITE" id="PS51294"/>
    </source>
</evidence>
<organism evidence="25 26">
    <name type="scientific">Arabidopsis thaliana</name>
    <name type="common">Mouse-ear cress</name>
    <dbReference type="NCBI Taxonomy" id="3702"/>
    <lineage>
        <taxon>Eukaryota</taxon>
        <taxon>Viridiplantae</taxon>
        <taxon>Streptophyta</taxon>
        <taxon>Embryophyta</taxon>
        <taxon>Tracheophyta</taxon>
        <taxon>Spermatophyta</taxon>
        <taxon>Magnoliopsida</taxon>
        <taxon>eudicotyledons</taxon>
        <taxon>Gunneridae</taxon>
        <taxon>Pentapetalae</taxon>
        <taxon>rosids</taxon>
        <taxon>malvids</taxon>
        <taxon>Brassicales</taxon>
        <taxon>Brassicaceae</taxon>
        <taxon>Camelineae</taxon>
        <taxon>Arabidopsis</taxon>
    </lineage>
</organism>
<gene>
    <name evidence="25" type="ORF">AT9943_LOCUS12296</name>
</gene>
<dbReference type="GO" id="GO:0005634">
    <property type="term" value="C:nucleus"/>
    <property type="evidence" value="ECO:0007669"/>
    <property type="project" value="UniProtKB-SubCell"/>
</dbReference>
<keyword evidence="16 20" id="KW-0472">Membrane</keyword>
<keyword evidence="11" id="KW-0223">Dioxygenase</keyword>
<feature type="signal peptide" evidence="21">
    <location>
        <begin position="1"/>
        <end position="22"/>
    </location>
</feature>
<evidence type="ECO:0000256" key="11">
    <source>
        <dbReference type="ARBA" id="ARBA00022964"/>
    </source>
</evidence>
<feature type="domain" description="Fe2OG dioxygenase" evidence="24">
    <location>
        <begin position="139"/>
        <end position="261"/>
    </location>
</feature>
<keyword evidence="13 20" id="KW-1133">Transmembrane helix</keyword>
<name>A0A7G2ERG3_ARATH</name>
<dbReference type="PROSITE" id="PS51294">
    <property type="entry name" value="HTH_MYB"/>
    <property type="match status" value="2"/>
</dbReference>
<dbReference type="PANTHER" id="PTHR43542">
    <property type="entry name" value="METHYLTRANSFERASE"/>
    <property type="match status" value="1"/>
</dbReference>
<comment type="catalytic activity">
    <reaction evidence="19">
        <text>L-prolyl-[collagen] + 2-oxoglutarate + O2 = trans-4-hydroxy-L-prolyl-[collagen] + succinate + CO2</text>
        <dbReference type="Rhea" id="RHEA:18945"/>
        <dbReference type="Rhea" id="RHEA-COMP:11676"/>
        <dbReference type="Rhea" id="RHEA-COMP:11680"/>
        <dbReference type="ChEBI" id="CHEBI:15379"/>
        <dbReference type="ChEBI" id="CHEBI:16526"/>
        <dbReference type="ChEBI" id="CHEBI:16810"/>
        <dbReference type="ChEBI" id="CHEBI:30031"/>
        <dbReference type="ChEBI" id="CHEBI:50342"/>
        <dbReference type="ChEBI" id="CHEBI:61965"/>
        <dbReference type="EC" id="1.14.11.2"/>
    </reaction>
</comment>
<dbReference type="FunFam" id="1.10.10.60:FF:000204">
    <property type="entry name" value="transcription factor MYB80"/>
    <property type="match status" value="1"/>
</dbReference>
<keyword evidence="18" id="KW-0539">Nucleus</keyword>
<dbReference type="GO" id="GO:0005506">
    <property type="term" value="F:iron ion binding"/>
    <property type="evidence" value="ECO:0007669"/>
    <property type="project" value="InterPro"/>
</dbReference>
<evidence type="ECO:0000313" key="26">
    <source>
        <dbReference type="Proteomes" id="UP000516314"/>
    </source>
</evidence>
<keyword evidence="8 20" id="KW-0812">Transmembrane</keyword>
<keyword evidence="21" id="KW-0732">Signal</keyword>
<comment type="similarity">
    <text evidence="4">Belongs to the P4HA family.</text>
</comment>
<dbReference type="Pfam" id="PF00249">
    <property type="entry name" value="Myb_DNA-binding"/>
    <property type="match status" value="2"/>
</dbReference>
<keyword evidence="6" id="KW-0489">Methyltransferase</keyword>
<dbReference type="SUPFAM" id="SSF53335">
    <property type="entry name" value="S-adenosyl-L-methionine-dependent methyltransferases"/>
    <property type="match status" value="1"/>
</dbReference>
<evidence type="ECO:0000256" key="1">
    <source>
        <dbReference type="ARBA" id="ARBA00001961"/>
    </source>
</evidence>
<evidence type="ECO:0000256" key="6">
    <source>
        <dbReference type="ARBA" id="ARBA00022603"/>
    </source>
</evidence>
<sequence length="942" mass="105916">MDSRIFLAFSLCFLFTLPLISSAPNRFLTRSSNTRDGSVIKMKTSASSFGFDPTRVTQLSWTPRVFLYEGFLSDEECDHFIKLAKGKLEKSMVADNDSGESVESEVRTSSGMFLSKRQDDIVSNVEAKLAAWTFLPEENGESMQILHYENGQKYEPHFDYFHDQANLELGGHRIATVLMYLSNVEKGGETVFPMWKGKATQLKDDSWTECAKQGYAVKPRKGDALLFFNLHPNATTDSNSLHGSCPVVEGEKWSATRWIHVKSFERAFNKQSGCMDENVSCEKWAKAGECQKNPTYMTFLSFFFFFIFSLVFEYQKMGRPPCCDKSNVKKGLWTEEEDAKILAYVAIHGLNRCGKSCRLRWTNYLRPDLKHDSFSTQEEELIIECHRAIGSRWSSIARKLPGRTDNDVKNHWNTKLKKKLMKMGIDPVTHKPVSQLLAEFRNISGHGNASFKTEPSNNSILTQSNSAWEMMRNTTTNHESYYTNSPMMFTNSSEYQTTPFHFYSHPNHLLNGTTSSCSSSSSSTSITQQHQVPQTPVTNFYWSDFLLSDPVPQVVGSSATSDLTFTQNEHHFNIEAEYISQNIDSKASGTCHSASSFVDEILDKDQEINRSSGSGRRFLLYFYHSSSLQTISLCKLPKSKTLSAMAVLLSSFSPLGINIDMNKNLGVSYSSFPQIHLFKGSTPLRVRTFVVSSRKNSGTGLASEDKKLLLERYGYDANDDFGNSQQVEEVVVVQPRTTHRLLQVLAGTAKRKKLLSLKGMDVRPMMEVVKGAAFGILQAAGGCPTSLRPGRWLDLYSGTGSVGIEAISRGCSEAHFVEMDPWVVSNVLQPNLEHTGFVDASVIHTARVENFLERADKLVGKDGVFDYISVTPPYMEVDYEVLMDQIAKSPAIGENTFILVEYPSRTTMLDSCGCLEKMTDRRFGRTHLAIYGPKWAQKPRKS</sequence>
<dbReference type="InterPro" id="IPR017930">
    <property type="entry name" value="Myb_dom"/>
</dbReference>
<protein>
    <recommendedName>
        <fullName evidence="5">procollagen-proline 4-dioxygenase</fullName>
        <ecNumber evidence="5">1.14.11.2</ecNumber>
    </recommendedName>
</protein>
<evidence type="ECO:0000256" key="4">
    <source>
        <dbReference type="ARBA" id="ARBA00006511"/>
    </source>
</evidence>
<keyword evidence="12" id="KW-0735">Signal-anchor</keyword>
<evidence type="ECO:0000256" key="18">
    <source>
        <dbReference type="ARBA" id="ARBA00023242"/>
    </source>
</evidence>